<comment type="caution">
    <text evidence="1">The sequence shown here is derived from an EMBL/GenBank/DDBJ whole genome shotgun (WGS) entry which is preliminary data.</text>
</comment>
<evidence type="ECO:0008006" key="3">
    <source>
        <dbReference type="Google" id="ProtNLM"/>
    </source>
</evidence>
<accession>A0A4R6STY4</accession>
<proteinExistence type="predicted"/>
<name>A0A4R6STY4_9SPHI</name>
<evidence type="ECO:0000313" key="1">
    <source>
        <dbReference type="EMBL" id="TDQ09218.1"/>
    </source>
</evidence>
<dbReference type="RefSeq" id="WP_133575321.1">
    <property type="nucleotide sequence ID" value="NZ_SNYC01000004.1"/>
</dbReference>
<evidence type="ECO:0000313" key="2">
    <source>
        <dbReference type="Proteomes" id="UP000295620"/>
    </source>
</evidence>
<organism evidence="1 2">
    <name type="scientific">Pedobacter metabolipauper</name>
    <dbReference type="NCBI Taxonomy" id="425513"/>
    <lineage>
        <taxon>Bacteria</taxon>
        <taxon>Pseudomonadati</taxon>
        <taxon>Bacteroidota</taxon>
        <taxon>Sphingobacteriia</taxon>
        <taxon>Sphingobacteriales</taxon>
        <taxon>Sphingobacteriaceae</taxon>
        <taxon>Pedobacter</taxon>
    </lineage>
</organism>
<keyword evidence="2" id="KW-1185">Reference proteome</keyword>
<dbReference type="PROSITE" id="PS51257">
    <property type="entry name" value="PROKAR_LIPOPROTEIN"/>
    <property type="match status" value="1"/>
</dbReference>
<dbReference type="EMBL" id="SNYC01000004">
    <property type="protein sequence ID" value="TDQ09218.1"/>
    <property type="molecule type" value="Genomic_DNA"/>
</dbReference>
<dbReference type="OrthoDB" id="1432787at2"/>
<reference evidence="1 2" key="1">
    <citation type="submission" date="2019-03" db="EMBL/GenBank/DDBJ databases">
        <title>Genomic Encyclopedia of Archaeal and Bacterial Type Strains, Phase II (KMG-II): from individual species to whole genera.</title>
        <authorList>
            <person name="Goeker M."/>
        </authorList>
    </citation>
    <scope>NUCLEOTIDE SEQUENCE [LARGE SCALE GENOMIC DNA]</scope>
    <source>
        <strain evidence="1 2">DSM 19035</strain>
    </source>
</reference>
<gene>
    <name evidence="1" type="ORF">ATK78_1372</name>
</gene>
<protein>
    <recommendedName>
        <fullName evidence="3">Lipoprotein</fullName>
    </recommendedName>
</protein>
<sequence>MKRILLLAFSTVLLFSCKKDESSFTKTITRGEKWGIRIGSSPAEVFAQLQRIGPEKSFNEVGIVYRKPFSKPEDVANLLAYYHAITVITNTGRVDRAVIVFRSDKVTYISAGGALPAEVAKWPQDLPDEIAIHKDDPVNEIYDKLLAIYQMPAYSGYELVLPDKTLSKAYDPDMANYTEWAFSFSEVVDNGMGGLSSVRLFFKNGKLSSIKHMYNEAPLVYD</sequence>
<dbReference type="AlphaFoldDB" id="A0A4R6STY4"/>
<dbReference type="Proteomes" id="UP000295620">
    <property type="component" value="Unassembled WGS sequence"/>
</dbReference>